<organism evidence="2 3">
    <name type="scientific">Rhodococcus hoagii</name>
    <name type="common">Corynebacterium equii</name>
    <dbReference type="NCBI Taxonomy" id="43767"/>
    <lineage>
        <taxon>Bacteria</taxon>
        <taxon>Bacillati</taxon>
        <taxon>Actinomycetota</taxon>
        <taxon>Actinomycetes</taxon>
        <taxon>Mycobacteriales</taxon>
        <taxon>Nocardiaceae</taxon>
        <taxon>Prescottella</taxon>
    </lineage>
</organism>
<protein>
    <submittedName>
        <fullName evidence="1">DUF2190 domain-containing protein</fullName>
    </submittedName>
</protein>
<comment type="caution">
    <text evidence="2">The sequence shown here is derived from an EMBL/GenBank/DDBJ whole genome shotgun (WGS) entry which is preliminary data.</text>
</comment>
<name>A0AAE5IS37_RHOHA</name>
<dbReference type="EMBL" id="LWIC01000006">
    <property type="protein sequence ID" value="ORM25390.1"/>
    <property type="molecule type" value="Genomic_DNA"/>
</dbReference>
<gene>
    <name evidence="2" type="ORF">A5N68_15625</name>
    <name evidence="1" type="ORF">GS453_12770</name>
</gene>
<dbReference type="EMBL" id="WUXD01000011">
    <property type="protein sequence ID" value="MBM4627711.1"/>
    <property type="molecule type" value="Genomic_DNA"/>
</dbReference>
<evidence type="ECO:0000313" key="1">
    <source>
        <dbReference type="EMBL" id="MBM4627711.1"/>
    </source>
</evidence>
<dbReference type="RefSeq" id="WP_022598702.1">
    <property type="nucleotide sequence ID" value="NZ_AP025268.1"/>
</dbReference>
<dbReference type="Proteomes" id="UP000193518">
    <property type="component" value="Unassembled WGS sequence"/>
</dbReference>
<reference evidence="2 3" key="1">
    <citation type="journal article" date="2016" name="Genome Biol. Evol.">
        <title>Pangenome and Phylogenomic Analysis of the Pathogenic Actinobacterium Rhodococcus equi.</title>
        <authorList>
            <person name="Anastasi E."/>
            <person name="MacArthur I."/>
            <person name="Scortti M."/>
            <person name="Alvarez S."/>
            <person name="Giguere S."/>
            <person name="Vazquez-Boland J.A."/>
        </authorList>
    </citation>
    <scope>NUCLEOTIDE SEQUENCE [LARGE SCALE GENOMIC DNA]</scope>
    <source>
        <strain evidence="2 3">PAM1271</strain>
    </source>
</reference>
<sequence>MGTTPQLYAPGADITAHAATDLEAARFVEVAGPRATGNITVRHAAAGSRVLGVTGRTTKLGELTHILRGSRIVGVAAVGTIAAGADVAAAGDGKATTAGADAIVVGQAVDTSSEGIVYVALA</sequence>
<evidence type="ECO:0000313" key="2">
    <source>
        <dbReference type="EMBL" id="ORM25390.1"/>
    </source>
</evidence>
<dbReference type="Proteomes" id="UP000738270">
    <property type="component" value="Unassembled WGS sequence"/>
</dbReference>
<accession>A0AAE5IS37</accession>
<reference evidence="1" key="2">
    <citation type="submission" date="2019-11" db="EMBL/GenBank/DDBJ databases">
        <title>Spread of Macrolides and rifampicin resistant Rhodococcus equi in clinical isolates in the USA.</title>
        <authorList>
            <person name="Alvarez-Narvaez S."/>
            <person name="Huber L."/>
            <person name="Cohen N.D."/>
            <person name="Slovis N."/>
            <person name="Greiter M."/>
            <person name="Giguere S."/>
            <person name="Hart K."/>
        </authorList>
    </citation>
    <scope>NUCLEOTIDE SEQUENCE</scope>
    <source>
        <strain evidence="1">Lh_38</strain>
    </source>
</reference>
<dbReference type="AlphaFoldDB" id="A0AAE5IS37"/>
<evidence type="ECO:0000313" key="3">
    <source>
        <dbReference type="Proteomes" id="UP000193518"/>
    </source>
</evidence>
<proteinExistence type="predicted"/>